<keyword evidence="2" id="KW-1185">Reference proteome</keyword>
<dbReference type="Proteomes" id="UP000238479">
    <property type="component" value="Chromosome 3"/>
</dbReference>
<comment type="caution">
    <text evidence="1">The sequence shown here is derived from an EMBL/GenBank/DDBJ whole genome shotgun (WGS) entry which is preliminary data.</text>
</comment>
<sequence>MGLLASAFRPKEAVASAKSWAKVDLPNAHMCGAYKQGSKKAPPKRTLSHANQNPSIWRSMLPLHALSAFNLDQFGVGVGVVKGFSCNCVHFLLRGKKSLLI</sequence>
<name>A0A2P6RDD7_ROSCH</name>
<evidence type="ECO:0000313" key="2">
    <source>
        <dbReference type="Proteomes" id="UP000238479"/>
    </source>
</evidence>
<dbReference type="Gramene" id="PRQ44431">
    <property type="protein sequence ID" value="PRQ44431"/>
    <property type="gene ID" value="RchiOBHm_Chr3g0479211"/>
</dbReference>
<dbReference type="EMBL" id="PDCK01000041">
    <property type="protein sequence ID" value="PRQ44431.1"/>
    <property type="molecule type" value="Genomic_DNA"/>
</dbReference>
<organism evidence="1 2">
    <name type="scientific">Rosa chinensis</name>
    <name type="common">China rose</name>
    <dbReference type="NCBI Taxonomy" id="74649"/>
    <lineage>
        <taxon>Eukaryota</taxon>
        <taxon>Viridiplantae</taxon>
        <taxon>Streptophyta</taxon>
        <taxon>Embryophyta</taxon>
        <taxon>Tracheophyta</taxon>
        <taxon>Spermatophyta</taxon>
        <taxon>Magnoliopsida</taxon>
        <taxon>eudicotyledons</taxon>
        <taxon>Gunneridae</taxon>
        <taxon>Pentapetalae</taxon>
        <taxon>rosids</taxon>
        <taxon>fabids</taxon>
        <taxon>Rosales</taxon>
        <taxon>Rosaceae</taxon>
        <taxon>Rosoideae</taxon>
        <taxon>Rosoideae incertae sedis</taxon>
        <taxon>Rosa</taxon>
    </lineage>
</organism>
<protein>
    <submittedName>
        <fullName evidence="1">Uncharacterized protein</fullName>
    </submittedName>
</protein>
<evidence type="ECO:0000313" key="1">
    <source>
        <dbReference type="EMBL" id="PRQ44431.1"/>
    </source>
</evidence>
<reference evidence="1 2" key="1">
    <citation type="journal article" date="2018" name="Nat. Genet.">
        <title>The Rosa genome provides new insights in the design of modern roses.</title>
        <authorList>
            <person name="Bendahmane M."/>
        </authorList>
    </citation>
    <scope>NUCLEOTIDE SEQUENCE [LARGE SCALE GENOMIC DNA]</scope>
    <source>
        <strain evidence="2">cv. Old Blush</strain>
    </source>
</reference>
<dbReference type="AlphaFoldDB" id="A0A2P6RDD7"/>
<gene>
    <name evidence="1" type="ORF">RchiOBHm_Chr3g0479211</name>
</gene>
<accession>A0A2P6RDD7</accession>
<proteinExistence type="predicted"/>